<dbReference type="PANTHER" id="PTHR23275">
    <property type="entry name" value="CABRIOLET.-RELATED"/>
    <property type="match status" value="1"/>
</dbReference>
<evidence type="ECO:0000313" key="7">
    <source>
        <dbReference type="Proteomes" id="UP000785679"/>
    </source>
</evidence>
<dbReference type="CDD" id="cd00064">
    <property type="entry name" value="FU"/>
    <property type="match status" value="1"/>
</dbReference>
<feature type="transmembrane region" description="Helical" evidence="5">
    <location>
        <begin position="861"/>
        <end position="885"/>
    </location>
</feature>
<dbReference type="InterPro" id="IPR052798">
    <property type="entry name" value="Giardia_VSA"/>
</dbReference>
<keyword evidence="1" id="KW-0732">Signal</keyword>
<protein>
    <submittedName>
        <fullName evidence="6">Uncharacterized protein</fullName>
    </submittedName>
</protein>
<name>A0A8J8P501_HALGN</name>
<keyword evidence="2" id="KW-0677">Repeat</keyword>
<keyword evidence="7" id="KW-1185">Reference proteome</keyword>
<comment type="caution">
    <text evidence="6">The sequence shown here is derived from an EMBL/GenBank/DDBJ whole genome shotgun (WGS) entry which is preliminary data.</text>
</comment>
<dbReference type="InterPro" id="IPR009030">
    <property type="entry name" value="Growth_fac_rcpt_cys_sf"/>
</dbReference>
<organism evidence="6 7">
    <name type="scientific">Halteria grandinella</name>
    <dbReference type="NCBI Taxonomy" id="5974"/>
    <lineage>
        <taxon>Eukaryota</taxon>
        <taxon>Sar</taxon>
        <taxon>Alveolata</taxon>
        <taxon>Ciliophora</taxon>
        <taxon>Intramacronucleata</taxon>
        <taxon>Spirotrichea</taxon>
        <taxon>Stichotrichia</taxon>
        <taxon>Sporadotrichida</taxon>
        <taxon>Halteriidae</taxon>
        <taxon>Halteria</taxon>
    </lineage>
</organism>
<evidence type="ECO:0000256" key="2">
    <source>
        <dbReference type="ARBA" id="ARBA00022737"/>
    </source>
</evidence>
<dbReference type="NCBIfam" id="TIGR02232">
    <property type="entry name" value="myxo_disulf_rpt"/>
    <property type="match status" value="1"/>
</dbReference>
<dbReference type="InterPro" id="IPR006212">
    <property type="entry name" value="Furin_repeat"/>
</dbReference>
<dbReference type="AlphaFoldDB" id="A0A8J8P501"/>
<evidence type="ECO:0000256" key="3">
    <source>
        <dbReference type="ARBA" id="ARBA00023157"/>
    </source>
</evidence>
<gene>
    <name evidence="6" type="ORF">FGO68_gene6133</name>
</gene>
<proteinExistence type="predicted"/>
<sequence length="1237" mass="141517">MCDAIDSSAYQVCRQPKQSPIYREALFNGGHDKNQWIFIAWRINYFAKLVSFYKYYVHKNTDEIHSSLSSTHESMTYFQKPPGSFIAFRLYQLAGSGFLWMRMIQLWSEPLSFALVRSQGFMRKFKTIDLSNVNLILMAKLDESAGVVIANSAQGRMHDVGQFYANDGFQWRYFVDAFDEQYKNDNLGRIMMLEEHGSELTQHIDYDQSCSSLGLANPQWVFNGCQSSSVQDLLMCNETSQMVLDPIKKVCYDLHPLCKTGTIANMNLGCTTCSDPMILIKGQCLESCPAGTFLTSLKTCETCTDQNCYCEEDDLDRCIGCMNEDHIYDSATERCLSVCPDGTYHDRKAKACKSCHQRCTKCFGPSSSECQACQPEYIYAPSITKCIDLECEEPFQVRSNTSLTCLPCEHPCYTCQYTPNNCLSCADTYELDPYSNTCIDCDSNDVGLSLPFTHFQGFSQPGGYCTEICGDGLINLRHQSILPSKVTRHTCDDENVFSKDGCSNLCMLEKSFAWSSHPIKSDILQNDGVYDNLGPSFEIIKISLDNKVISIRADQVAFTQASVLSGQDLSVIIRQAETGSTQVYSTGYSEKIAEDFLKSRIIKLYLEHNTQVPFKGASTMHIFFKDERLFVDAYQNPMQLRTNEFLLNKRIVYDPQMSAFITLVGENTFKAAISTISSNAILTLILGESMGPIFDALNSLQILQYLPLITCDFPPNMMQVYTEYFSYLNLEPSSGEDPIKAYFVKEEELIDQPLNSRFEDAGIETCLLLIAFTARFSLWLKLLMAYPIILAIQYFLSKNHFGKRLARKFTLLQKIASICEKIEASYRYQTLYKIMQEMYLELSLYSLLNLRNIQWANQSQIAVTSVGIIGAVVTIYMPVLISQILERNWNQFWNKQWLSRNESLIEDTRLEYGKTMNQLFISIFYFRRLLYSGVLVFFVDLPSIQLVLCIVKTFGVIYFLVVHHPFASPLNNILPMLEESFNALAFSMSFKFLRASSESNYEALQPSDQKYQEWVRDGWIMIAIAVCTLGMRMGVVIMRTISQTIKVFKMLKSFEIFKFTAQMKEIFKVDHQIDNAAVESNHKIRFEKELSKTKGEQESIQNEGLDEIRHDRSISQQNLLQEDESVSHNLALSVILEDEEGIEESKSQHQNTLNFKDLKKDSQQMNKYESIISDKVNDQKEASIKQISDPLERQMIPMHLGGIQRAPIEEDDMSAKEEPHTAVRFKRPKENQIFRQH</sequence>
<evidence type="ECO:0000256" key="4">
    <source>
        <dbReference type="SAM" id="MobiDB-lite"/>
    </source>
</evidence>
<accession>A0A8J8P501</accession>
<keyword evidence="5" id="KW-0812">Transmembrane</keyword>
<evidence type="ECO:0000256" key="1">
    <source>
        <dbReference type="ARBA" id="ARBA00022729"/>
    </source>
</evidence>
<keyword evidence="5" id="KW-0472">Membrane</keyword>
<keyword evidence="3" id="KW-1015">Disulfide bond</keyword>
<dbReference type="SUPFAM" id="SSF57184">
    <property type="entry name" value="Growth factor receptor domain"/>
    <property type="match status" value="2"/>
</dbReference>
<feature type="transmembrane region" description="Helical" evidence="5">
    <location>
        <begin position="1019"/>
        <end position="1041"/>
    </location>
</feature>
<keyword evidence="5" id="KW-1133">Transmembrane helix</keyword>
<feature type="transmembrane region" description="Helical" evidence="5">
    <location>
        <begin position="776"/>
        <end position="796"/>
    </location>
</feature>
<feature type="region of interest" description="Disordered" evidence="4">
    <location>
        <begin position="1209"/>
        <end position="1237"/>
    </location>
</feature>
<feature type="compositionally biased region" description="Basic and acidic residues" evidence="4">
    <location>
        <begin position="1228"/>
        <end position="1237"/>
    </location>
</feature>
<dbReference type="EMBL" id="RRYP01000023">
    <property type="protein sequence ID" value="TNV88222.1"/>
    <property type="molecule type" value="Genomic_DNA"/>
</dbReference>
<dbReference type="OrthoDB" id="409374at2759"/>
<dbReference type="Gene3D" id="2.10.220.10">
    <property type="entry name" value="Hormone Receptor, Insulin-like Growth Factor Receptor 1, Chain A, domain 2"/>
    <property type="match status" value="2"/>
</dbReference>
<dbReference type="Proteomes" id="UP000785679">
    <property type="component" value="Unassembled WGS sequence"/>
</dbReference>
<dbReference type="SMART" id="SM00261">
    <property type="entry name" value="FU"/>
    <property type="match status" value="4"/>
</dbReference>
<dbReference type="PANTHER" id="PTHR23275:SF100">
    <property type="entry name" value="EGF-LIKE DOMAIN-CONTAINING PROTEIN"/>
    <property type="match status" value="1"/>
</dbReference>
<evidence type="ECO:0000256" key="5">
    <source>
        <dbReference type="SAM" id="Phobius"/>
    </source>
</evidence>
<dbReference type="InterPro" id="IPR011936">
    <property type="entry name" value="Myxo_disulph_rpt"/>
</dbReference>
<evidence type="ECO:0000313" key="6">
    <source>
        <dbReference type="EMBL" id="TNV88222.1"/>
    </source>
</evidence>
<reference evidence="6" key="1">
    <citation type="submission" date="2019-06" db="EMBL/GenBank/DDBJ databases">
        <authorList>
            <person name="Zheng W."/>
        </authorList>
    </citation>
    <scope>NUCLEOTIDE SEQUENCE</scope>
    <source>
        <strain evidence="6">QDHG01</strain>
    </source>
</reference>